<protein>
    <submittedName>
        <fullName evidence="1">Uncharacterized protein</fullName>
    </submittedName>
</protein>
<dbReference type="EMBL" id="CM042010">
    <property type="protein sequence ID" value="KAI3783148.1"/>
    <property type="molecule type" value="Genomic_DNA"/>
</dbReference>
<evidence type="ECO:0000313" key="2">
    <source>
        <dbReference type="Proteomes" id="UP001055811"/>
    </source>
</evidence>
<proteinExistence type="predicted"/>
<name>A0ACB9GJ04_CICIN</name>
<accession>A0ACB9GJ04</accession>
<dbReference type="Proteomes" id="UP001055811">
    <property type="component" value="Linkage Group LG02"/>
</dbReference>
<gene>
    <name evidence="1" type="ORF">L2E82_13212</name>
</gene>
<reference evidence="2" key="1">
    <citation type="journal article" date="2022" name="Mol. Ecol. Resour.">
        <title>The genomes of chicory, endive, great burdock and yacon provide insights into Asteraceae palaeo-polyploidization history and plant inulin production.</title>
        <authorList>
            <person name="Fan W."/>
            <person name="Wang S."/>
            <person name="Wang H."/>
            <person name="Wang A."/>
            <person name="Jiang F."/>
            <person name="Liu H."/>
            <person name="Zhao H."/>
            <person name="Xu D."/>
            <person name="Zhang Y."/>
        </authorList>
    </citation>
    <scope>NUCLEOTIDE SEQUENCE [LARGE SCALE GENOMIC DNA]</scope>
    <source>
        <strain evidence="2">cv. Punajuju</strain>
    </source>
</reference>
<comment type="caution">
    <text evidence="1">The sequence shown here is derived from an EMBL/GenBank/DDBJ whole genome shotgun (WGS) entry which is preliminary data.</text>
</comment>
<organism evidence="1 2">
    <name type="scientific">Cichorium intybus</name>
    <name type="common">Chicory</name>
    <dbReference type="NCBI Taxonomy" id="13427"/>
    <lineage>
        <taxon>Eukaryota</taxon>
        <taxon>Viridiplantae</taxon>
        <taxon>Streptophyta</taxon>
        <taxon>Embryophyta</taxon>
        <taxon>Tracheophyta</taxon>
        <taxon>Spermatophyta</taxon>
        <taxon>Magnoliopsida</taxon>
        <taxon>eudicotyledons</taxon>
        <taxon>Gunneridae</taxon>
        <taxon>Pentapetalae</taxon>
        <taxon>asterids</taxon>
        <taxon>campanulids</taxon>
        <taxon>Asterales</taxon>
        <taxon>Asteraceae</taxon>
        <taxon>Cichorioideae</taxon>
        <taxon>Cichorieae</taxon>
        <taxon>Cichoriinae</taxon>
        <taxon>Cichorium</taxon>
    </lineage>
</organism>
<keyword evidence="2" id="KW-1185">Reference proteome</keyword>
<reference evidence="1 2" key="2">
    <citation type="journal article" date="2022" name="Mol. Ecol. Resour.">
        <title>The genomes of chicory, endive, great burdock and yacon provide insights into Asteraceae paleo-polyploidization history and plant inulin production.</title>
        <authorList>
            <person name="Fan W."/>
            <person name="Wang S."/>
            <person name="Wang H."/>
            <person name="Wang A."/>
            <person name="Jiang F."/>
            <person name="Liu H."/>
            <person name="Zhao H."/>
            <person name="Xu D."/>
            <person name="Zhang Y."/>
        </authorList>
    </citation>
    <scope>NUCLEOTIDE SEQUENCE [LARGE SCALE GENOMIC DNA]</scope>
    <source>
        <strain evidence="2">cv. Punajuju</strain>
        <tissue evidence="1">Leaves</tissue>
    </source>
</reference>
<evidence type="ECO:0000313" key="1">
    <source>
        <dbReference type="EMBL" id="KAI3783148.1"/>
    </source>
</evidence>
<sequence>MVEACYLQLVLAFYCIPRAHLFSLILFGWSNSIIAKLSIPGEKKEHHCHIQSAMSGLISDHCHCYH</sequence>